<keyword evidence="1" id="KW-0812">Transmembrane</keyword>
<keyword evidence="1" id="KW-0472">Membrane</keyword>
<protein>
    <submittedName>
        <fullName evidence="2">Uncharacterized protein</fullName>
    </submittedName>
</protein>
<keyword evidence="3" id="KW-1185">Reference proteome</keyword>
<dbReference type="Proteomes" id="UP000597762">
    <property type="component" value="Unassembled WGS sequence"/>
</dbReference>
<comment type="caution">
    <text evidence="2">The sequence shown here is derived from an EMBL/GenBank/DDBJ whole genome shotgun (WGS) entry which is preliminary data.</text>
</comment>
<name>A0A812B3R5_ACAPH</name>
<dbReference type="AlphaFoldDB" id="A0A812B3R5"/>
<keyword evidence="1" id="KW-1133">Transmembrane helix</keyword>
<gene>
    <name evidence="2" type="ORF">SPHA_9999</name>
</gene>
<evidence type="ECO:0000313" key="2">
    <source>
        <dbReference type="EMBL" id="CAE1168355.1"/>
    </source>
</evidence>
<feature type="transmembrane region" description="Helical" evidence="1">
    <location>
        <begin position="174"/>
        <end position="194"/>
    </location>
</feature>
<reference evidence="2" key="1">
    <citation type="submission" date="2021-01" db="EMBL/GenBank/DDBJ databases">
        <authorList>
            <person name="Li R."/>
            <person name="Bekaert M."/>
        </authorList>
    </citation>
    <scope>NUCLEOTIDE SEQUENCE</scope>
    <source>
        <strain evidence="2">Farmed</strain>
    </source>
</reference>
<evidence type="ECO:0000256" key="1">
    <source>
        <dbReference type="SAM" id="Phobius"/>
    </source>
</evidence>
<proteinExistence type="predicted"/>
<evidence type="ECO:0000313" key="3">
    <source>
        <dbReference type="Proteomes" id="UP000597762"/>
    </source>
</evidence>
<accession>A0A812B3R5</accession>
<sequence length="257" mass="30488">MWATRPGPQRFILGEYAIYAAMQHVYFHPPLSLSLSLSLSFCLSLSVTLSFSKTSTQRWSFNSAVDIVLAKQKSIINQYTISRLSVCTLSLSLTMFVPPPTVRLRQRSPDLSSIRYNLCYCAYPLSIYIIVDRIERAIKIRILPPTLSYIHSFFHHFASHFFPSIITFHFLRDFFFFLFTKHLFLFIFFLRPFLSFFIPWLVFQIIFFLFFSLCFHSFIFHFSFSSFCLCLTLFIFLSHSFFVFFFKVFYYCVNFAP</sequence>
<feature type="transmembrane region" description="Helical" evidence="1">
    <location>
        <begin position="200"/>
        <end position="220"/>
    </location>
</feature>
<dbReference type="EMBL" id="CAHIKZ030000320">
    <property type="protein sequence ID" value="CAE1168355.1"/>
    <property type="molecule type" value="Genomic_DNA"/>
</dbReference>
<feature type="transmembrane region" description="Helical" evidence="1">
    <location>
        <begin position="227"/>
        <end position="250"/>
    </location>
</feature>
<organism evidence="2 3">
    <name type="scientific">Acanthosepion pharaonis</name>
    <name type="common">Pharaoh cuttlefish</name>
    <name type="synonym">Sepia pharaonis</name>
    <dbReference type="NCBI Taxonomy" id="158019"/>
    <lineage>
        <taxon>Eukaryota</taxon>
        <taxon>Metazoa</taxon>
        <taxon>Spiralia</taxon>
        <taxon>Lophotrochozoa</taxon>
        <taxon>Mollusca</taxon>
        <taxon>Cephalopoda</taxon>
        <taxon>Coleoidea</taxon>
        <taxon>Decapodiformes</taxon>
        <taxon>Sepiida</taxon>
        <taxon>Sepiina</taxon>
        <taxon>Sepiidae</taxon>
        <taxon>Acanthosepion</taxon>
    </lineage>
</organism>